<dbReference type="RefSeq" id="WP_188542426.1">
    <property type="nucleotide sequence ID" value="NZ_BMFT01000006.1"/>
</dbReference>
<evidence type="ECO:0000256" key="1">
    <source>
        <dbReference type="ARBA" id="ARBA00004071"/>
    </source>
</evidence>
<keyword evidence="5" id="KW-0378">Hydrolase</keyword>
<dbReference type="InterPro" id="IPR016286">
    <property type="entry name" value="FUC_metazoa-typ"/>
</dbReference>
<accession>A0ABQ1YWS0</accession>
<comment type="function">
    <text evidence="1">Alpha-L-fucosidase is responsible for hydrolyzing the alpha-1,6-linked fucose joined to the reducing-end N-acetylglucosamine of the carbohydrate moieties of glycoproteins.</text>
</comment>
<evidence type="ECO:0000256" key="4">
    <source>
        <dbReference type="ARBA" id="ARBA00022729"/>
    </source>
</evidence>
<evidence type="ECO:0000256" key="2">
    <source>
        <dbReference type="ARBA" id="ARBA00007951"/>
    </source>
</evidence>
<evidence type="ECO:0000259" key="7">
    <source>
        <dbReference type="Pfam" id="PF01120"/>
    </source>
</evidence>
<sequence length="420" mass="48366">MNNELNKQQSDYLMTIPSPEQLTLAWQDLELGMFCHFGMNTFCDQEWGEGNDSPSLFNPVELDAHQWVRTAKEAGFRYFVLTAKHQDGFCLWPTSTTDYSISSSPWRDGKGDVVRDCADACREEGIGFGIYLSPWDRHEPCYSDPQAYDNFYANQLEELLTGYGPLVEIWFDGVGSEGREYDWKRIMNLVKQYQPDAMVFNMGTPTICWVGNEGLAPYPCWNAAESDRESMFSEASLKWLTGTPRWVPAECDVPIRKDRWFWHPDEEHLLLPLEQLMDIYYRSVGHGATLLLNLAPDNRGLIPEADVSRVIAFGDEIHRRFDHSLAEITGEGEVIEIELPESLVIDHIITMEDIAFGERVRDYIIEVYSDGQWMEIIHGSAIGHKKIDRFTPISADKVRLTVLEAFERPMIRRFALFYCK</sequence>
<dbReference type="InterPro" id="IPR000933">
    <property type="entry name" value="Glyco_hydro_29"/>
</dbReference>
<dbReference type="InterPro" id="IPR008979">
    <property type="entry name" value="Galactose-bd-like_sf"/>
</dbReference>
<dbReference type="PANTHER" id="PTHR10030:SF37">
    <property type="entry name" value="ALPHA-L-FUCOSIDASE-RELATED"/>
    <property type="match status" value="1"/>
</dbReference>
<dbReference type="InterPro" id="IPR057739">
    <property type="entry name" value="Glyco_hydro_29_N"/>
</dbReference>
<keyword evidence="9" id="KW-1185">Reference proteome</keyword>
<reference evidence="9" key="1">
    <citation type="journal article" date="2019" name="Int. J. Syst. Evol. Microbiol.">
        <title>The Global Catalogue of Microorganisms (GCM) 10K type strain sequencing project: providing services to taxonomists for standard genome sequencing and annotation.</title>
        <authorList>
            <consortium name="The Broad Institute Genomics Platform"/>
            <consortium name="The Broad Institute Genome Sequencing Center for Infectious Disease"/>
            <person name="Wu L."/>
            <person name="Ma J."/>
        </authorList>
    </citation>
    <scope>NUCLEOTIDE SEQUENCE [LARGE SCALE GENOMIC DNA]</scope>
    <source>
        <strain evidence="9">CGMCC 1.12769</strain>
    </source>
</reference>
<dbReference type="Gene3D" id="2.60.120.260">
    <property type="entry name" value="Galactose-binding domain-like"/>
    <property type="match status" value="1"/>
</dbReference>
<dbReference type="SUPFAM" id="SSF49785">
    <property type="entry name" value="Galactose-binding domain-like"/>
    <property type="match status" value="1"/>
</dbReference>
<evidence type="ECO:0000313" key="9">
    <source>
        <dbReference type="Proteomes" id="UP000659344"/>
    </source>
</evidence>
<keyword evidence="6" id="KW-0326">Glycosidase</keyword>
<evidence type="ECO:0000256" key="5">
    <source>
        <dbReference type="ARBA" id="ARBA00022801"/>
    </source>
</evidence>
<evidence type="ECO:0000256" key="6">
    <source>
        <dbReference type="ARBA" id="ARBA00023295"/>
    </source>
</evidence>
<dbReference type="Proteomes" id="UP000659344">
    <property type="component" value="Unassembled WGS sequence"/>
</dbReference>
<dbReference type="PANTHER" id="PTHR10030">
    <property type="entry name" value="ALPHA-L-FUCOSIDASE"/>
    <property type="match status" value="1"/>
</dbReference>
<dbReference type="Gene3D" id="3.20.20.80">
    <property type="entry name" value="Glycosidases"/>
    <property type="match status" value="1"/>
</dbReference>
<dbReference type="EMBL" id="BMFT01000006">
    <property type="protein sequence ID" value="GGH39266.1"/>
    <property type="molecule type" value="Genomic_DNA"/>
</dbReference>
<name>A0ABQ1YWS0_9BACL</name>
<organism evidence="8 9">
    <name type="scientific">Paenibacillus segetis</name>
    <dbReference type="NCBI Taxonomy" id="1325360"/>
    <lineage>
        <taxon>Bacteria</taxon>
        <taxon>Bacillati</taxon>
        <taxon>Bacillota</taxon>
        <taxon>Bacilli</taxon>
        <taxon>Bacillales</taxon>
        <taxon>Paenibacillaceae</taxon>
        <taxon>Paenibacillus</taxon>
    </lineage>
</organism>
<comment type="caution">
    <text evidence="8">The sequence shown here is derived from an EMBL/GenBank/DDBJ whole genome shotgun (WGS) entry which is preliminary data.</text>
</comment>
<dbReference type="PRINTS" id="PR00741">
    <property type="entry name" value="GLHYDRLASE29"/>
</dbReference>
<dbReference type="InterPro" id="IPR017853">
    <property type="entry name" value="GH"/>
</dbReference>
<evidence type="ECO:0000313" key="8">
    <source>
        <dbReference type="EMBL" id="GGH39266.1"/>
    </source>
</evidence>
<dbReference type="SMART" id="SM00812">
    <property type="entry name" value="Alpha_L_fucos"/>
    <property type="match status" value="1"/>
</dbReference>
<feature type="domain" description="Glycoside hydrolase family 29 N-terminal" evidence="7">
    <location>
        <begin position="5"/>
        <end position="314"/>
    </location>
</feature>
<comment type="similarity">
    <text evidence="2">Belongs to the glycosyl hydrolase 29 family.</text>
</comment>
<dbReference type="EC" id="3.2.1.51" evidence="3"/>
<evidence type="ECO:0000256" key="3">
    <source>
        <dbReference type="ARBA" id="ARBA00012662"/>
    </source>
</evidence>
<gene>
    <name evidence="8" type="ORF">GCM10008013_47890</name>
</gene>
<dbReference type="SUPFAM" id="SSF51445">
    <property type="entry name" value="(Trans)glycosidases"/>
    <property type="match status" value="1"/>
</dbReference>
<proteinExistence type="inferred from homology"/>
<keyword evidence="4" id="KW-0732">Signal</keyword>
<dbReference type="Pfam" id="PF01120">
    <property type="entry name" value="Alpha_L_fucos"/>
    <property type="match status" value="1"/>
</dbReference>
<protein>
    <recommendedName>
        <fullName evidence="3">alpha-L-fucosidase</fullName>
        <ecNumber evidence="3">3.2.1.51</ecNumber>
    </recommendedName>
</protein>